<reference evidence="2" key="1">
    <citation type="submission" date="2014-09" db="EMBL/GenBank/DDBJ databases">
        <authorList>
            <person name="Magalhaes I.L.F."/>
            <person name="Oliveira U."/>
            <person name="Santos F.R."/>
            <person name="Vidigal T.H.D.A."/>
            <person name="Brescovit A.D."/>
            <person name="Santos A.J."/>
        </authorList>
    </citation>
    <scope>NUCLEOTIDE SEQUENCE</scope>
    <source>
        <tissue evidence="2">Shoot tissue taken approximately 20 cm above the soil surface</tissue>
    </source>
</reference>
<evidence type="ECO:0000313" key="2">
    <source>
        <dbReference type="EMBL" id="JAD59411.1"/>
    </source>
</evidence>
<accession>A0A0A9B7U7</accession>
<organism evidence="2">
    <name type="scientific">Arundo donax</name>
    <name type="common">Giant reed</name>
    <name type="synonym">Donax arundinaceus</name>
    <dbReference type="NCBI Taxonomy" id="35708"/>
    <lineage>
        <taxon>Eukaryota</taxon>
        <taxon>Viridiplantae</taxon>
        <taxon>Streptophyta</taxon>
        <taxon>Embryophyta</taxon>
        <taxon>Tracheophyta</taxon>
        <taxon>Spermatophyta</taxon>
        <taxon>Magnoliopsida</taxon>
        <taxon>Liliopsida</taxon>
        <taxon>Poales</taxon>
        <taxon>Poaceae</taxon>
        <taxon>PACMAD clade</taxon>
        <taxon>Arundinoideae</taxon>
        <taxon>Arundineae</taxon>
        <taxon>Arundo</taxon>
    </lineage>
</organism>
<proteinExistence type="predicted"/>
<dbReference type="AlphaFoldDB" id="A0A0A9B7U7"/>
<sequence>MVYDEGDVVFIPESPASSPLPHLATLPHWVGGPRRRARPPRRAGAGGPRRRA</sequence>
<reference evidence="2" key="2">
    <citation type="journal article" date="2015" name="Data Brief">
        <title>Shoot transcriptome of the giant reed, Arundo donax.</title>
        <authorList>
            <person name="Barrero R.A."/>
            <person name="Guerrero F.D."/>
            <person name="Moolhuijzen P."/>
            <person name="Goolsby J.A."/>
            <person name="Tidwell J."/>
            <person name="Bellgard S.E."/>
            <person name="Bellgard M.I."/>
        </authorList>
    </citation>
    <scope>NUCLEOTIDE SEQUENCE</scope>
    <source>
        <tissue evidence="2">Shoot tissue taken approximately 20 cm above the soil surface</tissue>
    </source>
</reference>
<feature type="region of interest" description="Disordered" evidence="1">
    <location>
        <begin position="13"/>
        <end position="52"/>
    </location>
</feature>
<name>A0A0A9B7U7_ARUDO</name>
<dbReference type="EMBL" id="GBRH01238484">
    <property type="protein sequence ID" value="JAD59411.1"/>
    <property type="molecule type" value="Transcribed_RNA"/>
</dbReference>
<protein>
    <submittedName>
        <fullName evidence="2">Uncharacterized protein</fullName>
    </submittedName>
</protein>
<evidence type="ECO:0000256" key="1">
    <source>
        <dbReference type="SAM" id="MobiDB-lite"/>
    </source>
</evidence>